<evidence type="ECO:0000313" key="4">
    <source>
        <dbReference type="EMBL" id="ASO06628.1"/>
    </source>
</evidence>
<dbReference type="InterPro" id="IPR002347">
    <property type="entry name" value="SDR_fam"/>
</dbReference>
<evidence type="ECO:0000313" key="5">
    <source>
        <dbReference type="Proteomes" id="UP000204551"/>
    </source>
</evidence>
<dbReference type="eggNOG" id="COG0300">
    <property type="taxonomic scope" value="Bacteria"/>
</dbReference>
<dbReference type="EC" id="1.1.1.47" evidence="4"/>
<accession>A0A221UZR2</accession>
<proteinExistence type="inferred from homology"/>
<dbReference type="PANTHER" id="PTHR44196">
    <property type="entry name" value="DEHYDROGENASE/REDUCTASE SDR FAMILY MEMBER 7B"/>
    <property type="match status" value="1"/>
</dbReference>
<dbReference type="AlphaFoldDB" id="A0A221UZR2"/>
<reference evidence="4 5" key="1">
    <citation type="submission" date="2017-07" db="EMBL/GenBank/DDBJ databases">
        <title>Genome Sequence of Arenibacter algicola Strain SMS7 Isolated from a culture of the Diatom Skeletonema marinoi.</title>
        <authorList>
            <person name="Topel M."/>
            <person name="Pinder M.I.M."/>
            <person name="Johansson O.N."/>
            <person name="Kourtchenko O."/>
            <person name="Godhe A."/>
            <person name="Clarke A.K."/>
        </authorList>
    </citation>
    <scope>NUCLEOTIDE SEQUENCE [LARGE SCALE GENOMIC DNA]</scope>
    <source>
        <strain evidence="4 5">SMS7</strain>
    </source>
</reference>
<dbReference type="PANTHER" id="PTHR44196:SF1">
    <property type="entry name" value="DEHYDROGENASE_REDUCTASE SDR FAMILY MEMBER 7B"/>
    <property type="match status" value="1"/>
</dbReference>
<gene>
    <name evidence="4" type="primary">gdhI</name>
    <name evidence="4" type="ORF">AREALGSMS7_03201</name>
</gene>
<dbReference type="RefSeq" id="WP_157730850.1">
    <property type="nucleotide sequence ID" value="NZ_CP022515.1"/>
</dbReference>
<keyword evidence="2 4" id="KW-0560">Oxidoreductase</keyword>
<protein>
    <submittedName>
        <fullName evidence="4">Glucose 1-dehydrogenase 1</fullName>
        <ecNumber evidence="4">1.1.1.47</ecNumber>
    </submittedName>
</protein>
<dbReference type="PRINTS" id="PR00080">
    <property type="entry name" value="SDRFAMILY"/>
</dbReference>
<dbReference type="KEGG" id="aalg:AREALGSMS7_03201"/>
<organism evidence="4 5">
    <name type="scientific">Arenibacter algicola</name>
    <dbReference type="NCBI Taxonomy" id="616991"/>
    <lineage>
        <taxon>Bacteria</taxon>
        <taxon>Pseudomonadati</taxon>
        <taxon>Bacteroidota</taxon>
        <taxon>Flavobacteriia</taxon>
        <taxon>Flavobacteriales</taxon>
        <taxon>Flavobacteriaceae</taxon>
        <taxon>Arenibacter</taxon>
    </lineage>
</organism>
<dbReference type="NCBIfam" id="NF004825">
    <property type="entry name" value="PRK06181.1"/>
    <property type="match status" value="1"/>
</dbReference>
<dbReference type="SUPFAM" id="SSF51735">
    <property type="entry name" value="NAD(P)-binding Rossmann-fold domains"/>
    <property type="match status" value="1"/>
</dbReference>
<comment type="similarity">
    <text evidence="1 3">Belongs to the short-chain dehydrogenases/reductases (SDR) family.</text>
</comment>
<dbReference type="GO" id="GO:0016020">
    <property type="term" value="C:membrane"/>
    <property type="evidence" value="ECO:0007669"/>
    <property type="project" value="TreeGrafter"/>
</dbReference>
<dbReference type="Pfam" id="PF00106">
    <property type="entry name" value="adh_short"/>
    <property type="match status" value="1"/>
</dbReference>
<evidence type="ECO:0000256" key="1">
    <source>
        <dbReference type="ARBA" id="ARBA00006484"/>
    </source>
</evidence>
<dbReference type="InterPro" id="IPR036291">
    <property type="entry name" value="NAD(P)-bd_dom_sf"/>
</dbReference>
<dbReference type="GO" id="GO:0047936">
    <property type="term" value="F:glucose 1-dehydrogenase [NAD(P)+] activity"/>
    <property type="evidence" value="ECO:0007669"/>
    <property type="project" value="UniProtKB-EC"/>
</dbReference>
<evidence type="ECO:0000256" key="3">
    <source>
        <dbReference type="RuleBase" id="RU000363"/>
    </source>
</evidence>
<dbReference type="EMBL" id="CP022515">
    <property type="protein sequence ID" value="ASO06628.1"/>
    <property type="molecule type" value="Genomic_DNA"/>
</dbReference>
<dbReference type="Gene3D" id="3.40.50.720">
    <property type="entry name" value="NAD(P)-binding Rossmann-like Domain"/>
    <property type="match status" value="1"/>
</dbReference>
<dbReference type="PRINTS" id="PR00081">
    <property type="entry name" value="GDHRDH"/>
</dbReference>
<evidence type="ECO:0000256" key="2">
    <source>
        <dbReference type="ARBA" id="ARBA00023002"/>
    </source>
</evidence>
<name>A0A221UZR2_9FLAO</name>
<dbReference type="Proteomes" id="UP000204551">
    <property type="component" value="Chromosome"/>
</dbReference>
<dbReference type="STRING" id="616991.GCA_000733925_01509"/>
<sequence>MERPKGMNNHSLKDKVALVSGSSMGIGKAIAIELAQRGAKVVMNGREKDRLENSREELSSMGYDVKAFMADVRLPDQCANLIDETILSYGQLDILVNNAGISSRGSLEEMATSNFIMLMETNFNGSAYLSKYALDHLKKTRGHVVFINSAGGFRGMPYNSAYTASKLAQAALVDALRIEWYDYGIHVGIAHVGFTVNDPEKRILDVDGSWIYLPQRTNVNLASPQSVAKSVCDMIAKRKKRITLTRLGILANLIIRYFPILTDWIVWTNREKIKEEFTLIGGEKAYESTSPSIFPKKD</sequence>